<comment type="caution">
    <text evidence="1">The sequence shown here is derived from an EMBL/GenBank/DDBJ whole genome shotgun (WGS) entry which is preliminary data.</text>
</comment>
<dbReference type="SUPFAM" id="SSF48452">
    <property type="entry name" value="TPR-like"/>
    <property type="match status" value="1"/>
</dbReference>
<evidence type="ECO:0008006" key="3">
    <source>
        <dbReference type="Google" id="ProtNLM"/>
    </source>
</evidence>
<evidence type="ECO:0000313" key="2">
    <source>
        <dbReference type="Proteomes" id="UP001500212"/>
    </source>
</evidence>
<keyword evidence="2" id="KW-1185">Reference proteome</keyword>
<sequence>MDPANPVVRLCSEGMRAEAGGRPADARDLFQQAWETATDDYEACVAAHYLARHQPAPEDTLHWNRECLARADRVGDERVRGFYTSLHLNLATAYRDLDRIDEARAHFERAAACLDDVPAGQYGDWNRFAIAEGLRSTGGPARRPADDLLADLLSRLCARRDLKALGLILPAYLSDLGTDDDRVRLATALHMVHAARWLPEEDQTALGRAITVLNPA</sequence>
<reference evidence="2" key="1">
    <citation type="journal article" date="2019" name="Int. J. Syst. Evol. Microbiol.">
        <title>The Global Catalogue of Microorganisms (GCM) 10K type strain sequencing project: providing services to taxonomists for standard genome sequencing and annotation.</title>
        <authorList>
            <consortium name="The Broad Institute Genomics Platform"/>
            <consortium name="The Broad Institute Genome Sequencing Center for Infectious Disease"/>
            <person name="Wu L."/>
            <person name="Ma J."/>
        </authorList>
    </citation>
    <scope>NUCLEOTIDE SEQUENCE [LARGE SCALE GENOMIC DNA]</scope>
    <source>
        <strain evidence="2">JCM 17938</strain>
    </source>
</reference>
<gene>
    <name evidence="1" type="ORF">GCM10023195_80440</name>
</gene>
<dbReference type="InterPro" id="IPR011990">
    <property type="entry name" value="TPR-like_helical_dom_sf"/>
</dbReference>
<protein>
    <recommendedName>
        <fullName evidence="3">Tetratricopeptide repeat protein</fullName>
    </recommendedName>
</protein>
<name>A0ABP8TW35_9ACTN</name>
<evidence type="ECO:0000313" key="1">
    <source>
        <dbReference type="EMBL" id="GAA4617967.1"/>
    </source>
</evidence>
<organism evidence="1 2">
    <name type="scientific">Actinoallomurus liliacearum</name>
    <dbReference type="NCBI Taxonomy" id="1080073"/>
    <lineage>
        <taxon>Bacteria</taxon>
        <taxon>Bacillati</taxon>
        <taxon>Actinomycetota</taxon>
        <taxon>Actinomycetes</taxon>
        <taxon>Streptosporangiales</taxon>
        <taxon>Thermomonosporaceae</taxon>
        <taxon>Actinoallomurus</taxon>
    </lineage>
</organism>
<dbReference type="Gene3D" id="1.25.40.10">
    <property type="entry name" value="Tetratricopeptide repeat domain"/>
    <property type="match status" value="1"/>
</dbReference>
<dbReference type="RefSeq" id="WP_345366176.1">
    <property type="nucleotide sequence ID" value="NZ_BAABHJ010000040.1"/>
</dbReference>
<dbReference type="EMBL" id="BAABHJ010000040">
    <property type="protein sequence ID" value="GAA4617967.1"/>
    <property type="molecule type" value="Genomic_DNA"/>
</dbReference>
<accession>A0ABP8TW35</accession>
<dbReference type="Proteomes" id="UP001500212">
    <property type="component" value="Unassembled WGS sequence"/>
</dbReference>
<proteinExistence type="predicted"/>